<proteinExistence type="predicted"/>
<evidence type="ECO:0000313" key="1">
    <source>
        <dbReference type="EMBL" id="ETW17562.1"/>
    </source>
</evidence>
<organism evidence="1 2">
    <name type="scientific">Plasmodium falciparum Vietnam Oak-Knoll</name>
    <name type="common">FVO</name>
    <dbReference type="NCBI Taxonomy" id="1036723"/>
    <lineage>
        <taxon>Eukaryota</taxon>
        <taxon>Sar</taxon>
        <taxon>Alveolata</taxon>
        <taxon>Apicomplexa</taxon>
        <taxon>Aconoidasida</taxon>
        <taxon>Haemosporida</taxon>
        <taxon>Plasmodiidae</taxon>
        <taxon>Plasmodium</taxon>
        <taxon>Plasmodium (Laverania)</taxon>
    </lineage>
</organism>
<accession>A0A024V4S3</accession>
<dbReference type="OrthoDB" id="369379at2759"/>
<dbReference type="AlphaFoldDB" id="A0A024V4S3"/>
<evidence type="ECO:0000313" key="2">
    <source>
        <dbReference type="Proteomes" id="UP000030690"/>
    </source>
</evidence>
<reference evidence="1 2" key="1">
    <citation type="submission" date="2013-02" db="EMBL/GenBank/DDBJ databases">
        <title>The Genome Annotation of Plasmodium falciparum Vietnam Oak-Knoll (FVO).</title>
        <authorList>
            <consortium name="The Broad Institute Genome Sequencing Platform"/>
            <consortium name="The Broad Institute Genome Sequencing Center for Infectious Disease"/>
            <person name="Neafsey D."/>
            <person name="Hoffman S."/>
            <person name="Volkman S."/>
            <person name="Rosenthal P."/>
            <person name="Walker B."/>
            <person name="Young S.K."/>
            <person name="Zeng Q."/>
            <person name="Gargeya S."/>
            <person name="Fitzgerald M."/>
            <person name="Haas B."/>
            <person name="Abouelleil A."/>
            <person name="Allen A.W."/>
            <person name="Alvarado L."/>
            <person name="Arachchi H.M."/>
            <person name="Berlin A.M."/>
            <person name="Chapman S.B."/>
            <person name="Gainer-Dewar J."/>
            <person name="Goldberg J."/>
            <person name="Griggs A."/>
            <person name="Gujja S."/>
            <person name="Hansen M."/>
            <person name="Howarth C."/>
            <person name="Imamovic A."/>
            <person name="Ireland A."/>
            <person name="Larimer J."/>
            <person name="McCowan C."/>
            <person name="Murphy C."/>
            <person name="Pearson M."/>
            <person name="Poon T.W."/>
            <person name="Priest M."/>
            <person name="Roberts A."/>
            <person name="Saif S."/>
            <person name="Shea T."/>
            <person name="Sisk P."/>
            <person name="Sykes S."/>
            <person name="Wortman J."/>
            <person name="Nusbaum C."/>
            <person name="Birren B."/>
        </authorList>
    </citation>
    <scope>NUCLEOTIDE SEQUENCE [LARGE SCALE GENOMIC DNA]</scope>
    <source>
        <strain evidence="2">Vietnam Oak-Knoll (FVO)</strain>
    </source>
</reference>
<protein>
    <submittedName>
        <fullName evidence="1">Uncharacterized protein</fullName>
    </submittedName>
</protein>
<sequence>MMELEEQHLIRALKYLTQTNSCELSQKECKIILNEILSQNLNDENIRDLIINIKSGIQGNKHNYVENFILSPSMLYLLINKQLKKYDLETIFKDFFNCIQNNNEINSDDLKTFLNLCNKNMSRNSSIDFTKINLNMIKLKEPMNYNIFINMMEQYLKKKDDNV</sequence>
<dbReference type="EMBL" id="KI925119">
    <property type="protein sequence ID" value="ETW17562.1"/>
    <property type="molecule type" value="Genomic_DNA"/>
</dbReference>
<name>A0A024V4S3_PLAFA</name>
<reference evidence="1 2" key="2">
    <citation type="submission" date="2013-02" db="EMBL/GenBank/DDBJ databases">
        <title>The Genome Sequence of Plasmodium falciparum Vietnam Oak-Knoll (FVO).</title>
        <authorList>
            <consortium name="The Broad Institute Genome Sequencing Platform"/>
            <consortium name="The Broad Institute Genome Sequencing Center for Infectious Disease"/>
            <person name="Neafsey D."/>
            <person name="Cheeseman I."/>
            <person name="Volkman S."/>
            <person name="Adams J."/>
            <person name="Walker B."/>
            <person name="Young S.K."/>
            <person name="Zeng Q."/>
            <person name="Gargeya S."/>
            <person name="Fitzgerald M."/>
            <person name="Haas B."/>
            <person name="Abouelleil A."/>
            <person name="Alvarado L."/>
            <person name="Arachchi H.M."/>
            <person name="Berlin A.M."/>
            <person name="Chapman S.B."/>
            <person name="Dewar J."/>
            <person name="Goldberg J."/>
            <person name="Griggs A."/>
            <person name="Gujja S."/>
            <person name="Hansen M."/>
            <person name="Howarth C."/>
            <person name="Imamovic A."/>
            <person name="Larimer J."/>
            <person name="McCowan C."/>
            <person name="Murphy C."/>
            <person name="Neiman D."/>
            <person name="Pearson M."/>
            <person name="Priest M."/>
            <person name="Roberts A."/>
            <person name="Saif S."/>
            <person name="Shea T."/>
            <person name="Sisk P."/>
            <person name="Sykes S."/>
            <person name="Wortman J."/>
            <person name="Nusbaum C."/>
            <person name="Birren B."/>
        </authorList>
    </citation>
    <scope>NUCLEOTIDE SEQUENCE [LARGE SCALE GENOMIC DNA]</scope>
    <source>
        <strain evidence="2">Vietnam Oak-Knoll (FVO)</strain>
    </source>
</reference>
<gene>
    <name evidence="1" type="ORF">PFFVO_03534</name>
</gene>
<dbReference type="Proteomes" id="UP000030690">
    <property type="component" value="Unassembled WGS sequence"/>
</dbReference>